<accession>A0A6L9QEE3</accession>
<dbReference type="AlphaFoldDB" id="A0A6L9QEE3"/>
<gene>
    <name evidence="1" type="ORF">G3I70_15395</name>
</gene>
<proteinExistence type="predicted"/>
<sequence>MHGVGVEHLLTAYGMDVAAATMVTLDQALGRYPERQAGGEPVPWVRVGVSDDWTFAVEIDSFLGSTSVVGPASEGTRAAVVHWTPKPNHWVAYYEDGTCVIEFEPRMEWSLSGSDPGRFQPQLRELGIVEQPPPPPRLPSGKRDIEAIRRQYRDPALQGLSFLTLAFGIRVPEATATGPLLTCQRSANPA</sequence>
<dbReference type="Proteomes" id="UP000475532">
    <property type="component" value="Unassembled WGS sequence"/>
</dbReference>
<organism evidence="1 2">
    <name type="scientific">Actinomadura bangladeshensis</name>
    <dbReference type="NCBI Taxonomy" id="453573"/>
    <lineage>
        <taxon>Bacteria</taxon>
        <taxon>Bacillati</taxon>
        <taxon>Actinomycetota</taxon>
        <taxon>Actinomycetes</taxon>
        <taxon>Streptosporangiales</taxon>
        <taxon>Thermomonosporaceae</taxon>
        <taxon>Actinomadura</taxon>
    </lineage>
</organism>
<comment type="caution">
    <text evidence="1">The sequence shown here is derived from an EMBL/GenBank/DDBJ whole genome shotgun (WGS) entry which is preliminary data.</text>
</comment>
<dbReference type="InterPro" id="IPR045592">
    <property type="entry name" value="DUF6461"/>
</dbReference>
<evidence type="ECO:0000313" key="2">
    <source>
        <dbReference type="Proteomes" id="UP000475532"/>
    </source>
</evidence>
<evidence type="ECO:0000313" key="1">
    <source>
        <dbReference type="EMBL" id="NEA23861.1"/>
    </source>
</evidence>
<dbReference type="EMBL" id="JAAGLI010000379">
    <property type="protein sequence ID" value="NEA23861.1"/>
    <property type="molecule type" value="Genomic_DNA"/>
</dbReference>
<protein>
    <submittedName>
        <fullName evidence="1">Uncharacterized protein</fullName>
    </submittedName>
</protein>
<dbReference type="Pfam" id="PF20062">
    <property type="entry name" value="DUF6461"/>
    <property type="match status" value="1"/>
</dbReference>
<reference evidence="1 2" key="1">
    <citation type="submission" date="2020-01" db="EMBL/GenBank/DDBJ databases">
        <title>Insect and environment-associated Actinomycetes.</title>
        <authorList>
            <person name="Currrie C."/>
            <person name="Chevrette M."/>
            <person name="Carlson C."/>
            <person name="Stubbendieck R."/>
            <person name="Wendt-Pienkowski E."/>
        </authorList>
    </citation>
    <scope>NUCLEOTIDE SEQUENCE [LARGE SCALE GENOMIC DNA]</scope>
    <source>
        <strain evidence="1 2">SID10258</strain>
    </source>
</reference>
<name>A0A6L9QEE3_9ACTN</name>